<sequence>MSAAEIQAEARRVLGICNACGYCNGFCDLFEAARRRPALTEADLIHLANLCHACRNCYHACQYAPPHVFAVNVPHALARMRHQGYRDQVWPRAFAPLLDHPHATVIGVTLGAILLVLALALAFDPDPGWPRAAPGPGAFYHVLPWEVMVGIGLLPLGWSALALGIGWRRYWRLTHPGSKATRDLVPPGDARLHALVDILKLRNLRGGGVGCNDRNAGFSPWRRWLHQVLLGGLALSLAATLSATLYHHGLGLQAPYPFWSAPVLLGTLGGSALLVATAGLAWIEWRADPAPLAPESRRLDCAFLWLLFVVASSGLALLVWRETPAMPLLLIVHLGAVLAFFLLLPYSKFVHSGYRAAALALAARDRHAMPRDRS</sequence>
<evidence type="ECO:0000313" key="2">
    <source>
        <dbReference type="EMBL" id="QGU32513.1"/>
    </source>
</evidence>
<dbReference type="InterPro" id="IPR036197">
    <property type="entry name" value="NarG-like_sf"/>
</dbReference>
<dbReference type="SUPFAM" id="SSF103501">
    <property type="entry name" value="Respiratory nitrate reductase 1 gamma chain"/>
    <property type="match status" value="1"/>
</dbReference>
<dbReference type="AlphaFoldDB" id="A0A6I6E784"/>
<dbReference type="OrthoDB" id="9765258at2"/>
<reference evidence="2 3" key="1">
    <citation type="submission" date="2019-12" db="EMBL/GenBank/DDBJ databases">
        <title>The complete genome of the thermophilic, anoxygenic phototrophic gammaproteobacterium Thermochromatium tepidum.</title>
        <authorList>
            <person name="Sattley W.M."/>
            <person name="Swingley W.D."/>
            <person name="Burchell B.M."/>
            <person name="Gurbani S.A."/>
            <person name="Kujawa C.M."/>
            <person name="Nuccio D.A."/>
            <person name="Schladweiler J."/>
            <person name="Shaffer K.N."/>
            <person name="Stokes L.M."/>
            <person name="Touchman J.W."/>
            <person name="Blankenship R.E."/>
            <person name="Madigan M.T."/>
        </authorList>
    </citation>
    <scope>NUCLEOTIDE SEQUENCE [LARGE SCALE GENOMIC DNA]</scope>
    <source>
        <strain evidence="2 3">ATCC 43061</strain>
    </source>
</reference>
<keyword evidence="1" id="KW-1133">Transmembrane helix</keyword>
<accession>A0A6I6E784</accession>
<dbReference type="EMBL" id="CP039268">
    <property type="protein sequence ID" value="QGU32513.1"/>
    <property type="molecule type" value="Genomic_DNA"/>
</dbReference>
<protein>
    <submittedName>
        <fullName evidence="2">Tricarballylate utilization 4Fe-4S protein TcuB</fullName>
    </submittedName>
</protein>
<dbReference type="KEGG" id="ttp:E6P07_05650"/>
<feature type="transmembrane region" description="Helical" evidence="1">
    <location>
        <begin position="102"/>
        <end position="123"/>
    </location>
</feature>
<keyword evidence="3" id="KW-1185">Reference proteome</keyword>
<keyword evidence="1" id="KW-0812">Transmembrane</keyword>
<dbReference type="Proteomes" id="UP000426424">
    <property type="component" value="Chromosome"/>
</dbReference>
<name>A0A6I6E784_THETI</name>
<proteinExistence type="predicted"/>
<organism evidence="2 3">
    <name type="scientific">Thermochromatium tepidum ATCC 43061</name>
    <dbReference type="NCBI Taxonomy" id="316276"/>
    <lineage>
        <taxon>Bacteria</taxon>
        <taxon>Pseudomonadati</taxon>
        <taxon>Pseudomonadota</taxon>
        <taxon>Gammaproteobacteria</taxon>
        <taxon>Chromatiales</taxon>
        <taxon>Chromatiaceae</taxon>
        <taxon>Thermochromatium</taxon>
    </lineage>
</organism>
<evidence type="ECO:0000256" key="1">
    <source>
        <dbReference type="SAM" id="Phobius"/>
    </source>
</evidence>
<feature type="transmembrane region" description="Helical" evidence="1">
    <location>
        <begin position="143"/>
        <end position="165"/>
    </location>
</feature>
<gene>
    <name evidence="2" type="primary">tcuB</name>
    <name evidence="2" type="ORF">E6P07_05650</name>
</gene>
<feature type="transmembrane region" description="Helical" evidence="1">
    <location>
        <begin position="302"/>
        <end position="320"/>
    </location>
</feature>
<dbReference type="InterPro" id="IPR012830">
    <property type="entry name" value="Citrate_utilization_prot_B"/>
</dbReference>
<feature type="transmembrane region" description="Helical" evidence="1">
    <location>
        <begin position="326"/>
        <end position="346"/>
    </location>
</feature>
<dbReference type="NCBIfam" id="TIGR02484">
    <property type="entry name" value="CitB"/>
    <property type="match status" value="1"/>
</dbReference>
<keyword evidence="1" id="KW-0472">Membrane</keyword>
<feature type="transmembrane region" description="Helical" evidence="1">
    <location>
        <begin position="224"/>
        <end position="246"/>
    </location>
</feature>
<evidence type="ECO:0000313" key="3">
    <source>
        <dbReference type="Proteomes" id="UP000426424"/>
    </source>
</evidence>
<dbReference type="RefSeq" id="WP_153974709.1">
    <property type="nucleotide sequence ID" value="NZ_CP039268.1"/>
</dbReference>
<feature type="transmembrane region" description="Helical" evidence="1">
    <location>
        <begin position="258"/>
        <end position="282"/>
    </location>
</feature>